<dbReference type="PROSITE" id="PS00344">
    <property type="entry name" value="GATA_ZN_FINGER_1"/>
    <property type="match status" value="2"/>
</dbReference>
<dbReference type="PANTHER" id="PTHR10071:SF281">
    <property type="entry name" value="BOX A-BINDING FACTOR-RELATED"/>
    <property type="match status" value="1"/>
</dbReference>
<evidence type="ECO:0000256" key="6">
    <source>
        <dbReference type="ARBA" id="ARBA00023015"/>
    </source>
</evidence>
<dbReference type="EMBL" id="CANHGI010000004">
    <property type="protein sequence ID" value="CAI5448888.1"/>
    <property type="molecule type" value="Genomic_DNA"/>
</dbReference>
<dbReference type="InterPro" id="IPR013088">
    <property type="entry name" value="Znf_NHR/GATA"/>
</dbReference>
<feature type="region of interest" description="Disordered" evidence="12">
    <location>
        <begin position="193"/>
        <end position="226"/>
    </location>
</feature>
<dbReference type="GO" id="GO:0009888">
    <property type="term" value="P:tissue development"/>
    <property type="evidence" value="ECO:0007669"/>
    <property type="project" value="UniProtKB-ARBA"/>
</dbReference>
<dbReference type="AlphaFoldDB" id="A0A9P1IT42"/>
<proteinExistence type="predicted"/>
<dbReference type="InterPro" id="IPR000679">
    <property type="entry name" value="Znf_GATA"/>
</dbReference>
<evidence type="ECO:0000256" key="10">
    <source>
        <dbReference type="ARBA" id="ARBA00023242"/>
    </source>
</evidence>
<dbReference type="PROSITE" id="PS50114">
    <property type="entry name" value="GATA_ZN_FINGER_2"/>
    <property type="match status" value="2"/>
</dbReference>
<evidence type="ECO:0000256" key="11">
    <source>
        <dbReference type="PROSITE-ProRule" id="PRU00094"/>
    </source>
</evidence>
<dbReference type="GO" id="GO:0000978">
    <property type="term" value="F:RNA polymerase II cis-regulatory region sequence-specific DNA binding"/>
    <property type="evidence" value="ECO:0007669"/>
    <property type="project" value="TreeGrafter"/>
</dbReference>
<evidence type="ECO:0000256" key="7">
    <source>
        <dbReference type="ARBA" id="ARBA00023125"/>
    </source>
</evidence>
<dbReference type="SUPFAM" id="SSF57716">
    <property type="entry name" value="Glucocorticoid receptor-like (DNA-binding domain)"/>
    <property type="match status" value="2"/>
</dbReference>
<dbReference type="OrthoDB" id="515401at2759"/>
<keyword evidence="4 11" id="KW-0863">Zinc-finger</keyword>
<keyword evidence="9" id="KW-0804">Transcription</keyword>
<feature type="compositionally biased region" description="Low complexity" evidence="12">
    <location>
        <begin position="193"/>
        <end position="212"/>
    </location>
</feature>
<dbReference type="PANTHER" id="PTHR10071">
    <property type="entry name" value="TRANSCRIPTION FACTOR GATA FAMILY MEMBER"/>
    <property type="match status" value="1"/>
</dbReference>
<dbReference type="Proteomes" id="UP001152747">
    <property type="component" value="Unassembled WGS sequence"/>
</dbReference>
<evidence type="ECO:0000313" key="15">
    <source>
        <dbReference type="Proteomes" id="UP001152747"/>
    </source>
</evidence>
<keyword evidence="15" id="KW-1185">Reference proteome</keyword>
<evidence type="ECO:0000256" key="8">
    <source>
        <dbReference type="ARBA" id="ARBA00023159"/>
    </source>
</evidence>
<keyword evidence="5" id="KW-0862">Zinc</keyword>
<keyword evidence="10" id="KW-0539">Nucleus</keyword>
<protein>
    <recommendedName>
        <fullName evidence="13">GATA-type domain-containing protein</fullName>
    </recommendedName>
</protein>
<evidence type="ECO:0000259" key="13">
    <source>
        <dbReference type="PROSITE" id="PS50114"/>
    </source>
</evidence>
<dbReference type="PRINTS" id="PR00619">
    <property type="entry name" value="GATAZNFINGER"/>
</dbReference>
<feature type="domain" description="GATA-type" evidence="13">
    <location>
        <begin position="231"/>
        <end position="286"/>
    </location>
</feature>
<dbReference type="FunFam" id="3.30.50.10:FF:000032">
    <property type="entry name" value="Transcription factor GATA-3"/>
    <property type="match status" value="1"/>
</dbReference>
<keyword evidence="8" id="KW-0010">Activator</keyword>
<evidence type="ECO:0000256" key="3">
    <source>
        <dbReference type="ARBA" id="ARBA00022737"/>
    </source>
</evidence>
<dbReference type="InterPro" id="IPR039355">
    <property type="entry name" value="Transcription_factor_GATA"/>
</dbReference>
<evidence type="ECO:0000256" key="12">
    <source>
        <dbReference type="SAM" id="MobiDB-lite"/>
    </source>
</evidence>
<dbReference type="CDD" id="cd00202">
    <property type="entry name" value="ZnF_GATA"/>
    <property type="match status" value="2"/>
</dbReference>
<feature type="domain" description="GATA-type" evidence="13">
    <location>
        <begin position="285"/>
        <end position="338"/>
    </location>
</feature>
<sequence length="419" mass="44536">MSEYKPADFSLVTAEHALSAQPGMYQTACSIMDCDTQTMADVLSENNQISAVDDVFSPIKSLGVGVGVGVTNNSVNNSFVQSTGYNPGNVYYKDYATTPTSYNMFLNYPSYSLPTSTTSDATFGASTAGMVDTSVFGASAAQNTSYFYPGYGGYDPLNGSATTTASLIPRSTATNNNGLTPTAVIAGCSSSGSSSASSSSANSTSTPRNSGSNGMGGGKMRSISNNSFPLNTEGRECVNCGVQNTPLWRRDGGGHYLCNACGLYHKMNGQNRPLVKPKKRQSTQKRTGVSCVNCKTNTTTLWRRNGSGEPVCNACGLYYKLHQVERPLTMKKEGIQTRNRKLTTKGGKREGSPMGKMDLDTSVNAAAAATVWGMKTSTTQPMLMTSSGGYPFATNNFYFTPQIDDSSIPIMDFSSNLQK</sequence>
<keyword evidence="3" id="KW-0677">Repeat</keyword>
<evidence type="ECO:0000256" key="2">
    <source>
        <dbReference type="ARBA" id="ARBA00022723"/>
    </source>
</evidence>
<comment type="caution">
    <text evidence="14">The sequence shown here is derived from an EMBL/GenBank/DDBJ whole genome shotgun (WGS) entry which is preliminary data.</text>
</comment>
<reference evidence="14" key="1">
    <citation type="submission" date="2022-11" db="EMBL/GenBank/DDBJ databases">
        <authorList>
            <person name="Kikuchi T."/>
        </authorList>
    </citation>
    <scope>NUCLEOTIDE SEQUENCE</scope>
    <source>
        <strain evidence="14">PS1010</strain>
    </source>
</reference>
<keyword evidence="7" id="KW-0238">DNA-binding</keyword>
<dbReference type="SMART" id="SM00401">
    <property type="entry name" value="ZnF_GATA"/>
    <property type="match status" value="2"/>
</dbReference>
<feature type="region of interest" description="Disordered" evidence="12">
    <location>
        <begin position="339"/>
        <end position="358"/>
    </location>
</feature>
<dbReference type="GO" id="GO:0005634">
    <property type="term" value="C:nucleus"/>
    <property type="evidence" value="ECO:0007669"/>
    <property type="project" value="UniProtKB-SubCell"/>
</dbReference>
<dbReference type="FunFam" id="3.30.50.10:FF:000001">
    <property type="entry name" value="GATA transcription factor (GATAd)"/>
    <property type="match status" value="1"/>
</dbReference>
<evidence type="ECO:0000256" key="1">
    <source>
        <dbReference type="ARBA" id="ARBA00004123"/>
    </source>
</evidence>
<evidence type="ECO:0000256" key="9">
    <source>
        <dbReference type="ARBA" id="ARBA00023163"/>
    </source>
</evidence>
<evidence type="ECO:0000256" key="4">
    <source>
        <dbReference type="ARBA" id="ARBA00022771"/>
    </source>
</evidence>
<dbReference type="GO" id="GO:0045944">
    <property type="term" value="P:positive regulation of transcription by RNA polymerase II"/>
    <property type="evidence" value="ECO:0007669"/>
    <property type="project" value="TreeGrafter"/>
</dbReference>
<dbReference type="GO" id="GO:0000122">
    <property type="term" value="P:negative regulation of transcription by RNA polymerase II"/>
    <property type="evidence" value="ECO:0007669"/>
    <property type="project" value="TreeGrafter"/>
</dbReference>
<dbReference type="GO" id="GO:0008270">
    <property type="term" value="F:zinc ion binding"/>
    <property type="evidence" value="ECO:0007669"/>
    <property type="project" value="UniProtKB-KW"/>
</dbReference>
<dbReference type="Pfam" id="PF00320">
    <property type="entry name" value="GATA"/>
    <property type="match status" value="2"/>
</dbReference>
<keyword evidence="6" id="KW-0805">Transcription regulation</keyword>
<gene>
    <name evidence="14" type="ORF">CAMP_LOCUS11525</name>
</gene>
<comment type="subcellular location">
    <subcellularLocation>
        <location evidence="1">Nucleus</location>
    </subcellularLocation>
</comment>
<accession>A0A9P1IT42</accession>
<keyword evidence="2" id="KW-0479">Metal-binding</keyword>
<evidence type="ECO:0000313" key="14">
    <source>
        <dbReference type="EMBL" id="CAI5448888.1"/>
    </source>
</evidence>
<name>A0A9P1IT42_9PELO</name>
<dbReference type="GO" id="GO:0000981">
    <property type="term" value="F:DNA-binding transcription factor activity, RNA polymerase II-specific"/>
    <property type="evidence" value="ECO:0007669"/>
    <property type="project" value="TreeGrafter"/>
</dbReference>
<evidence type="ECO:0000256" key="5">
    <source>
        <dbReference type="ARBA" id="ARBA00022833"/>
    </source>
</evidence>
<dbReference type="GO" id="GO:0045165">
    <property type="term" value="P:cell fate commitment"/>
    <property type="evidence" value="ECO:0007669"/>
    <property type="project" value="TreeGrafter"/>
</dbReference>
<dbReference type="Gene3D" id="3.30.50.10">
    <property type="entry name" value="Erythroid Transcription Factor GATA-1, subunit A"/>
    <property type="match status" value="2"/>
</dbReference>
<organism evidence="14 15">
    <name type="scientific">Caenorhabditis angaria</name>
    <dbReference type="NCBI Taxonomy" id="860376"/>
    <lineage>
        <taxon>Eukaryota</taxon>
        <taxon>Metazoa</taxon>
        <taxon>Ecdysozoa</taxon>
        <taxon>Nematoda</taxon>
        <taxon>Chromadorea</taxon>
        <taxon>Rhabditida</taxon>
        <taxon>Rhabditina</taxon>
        <taxon>Rhabditomorpha</taxon>
        <taxon>Rhabditoidea</taxon>
        <taxon>Rhabditidae</taxon>
        <taxon>Peloderinae</taxon>
        <taxon>Caenorhabditis</taxon>
    </lineage>
</organism>